<dbReference type="OrthoDB" id="5152618at2759"/>
<feature type="region of interest" description="Disordered" evidence="1">
    <location>
        <begin position="555"/>
        <end position="583"/>
    </location>
</feature>
<evidence type="ECO:0008006" key="5">
    <source>
        <dbReference type="Google" id="ProtNLM"/>
    </source>
</evidence>
<sequence>MHVSKALLVAAGLLGSTVLAAPGAPDHRAQDTVVERDAQAEPPAENPVLPSLLGPLLAPIPSFLSSLLTPITTRVPIPVVATTVRVPTLATTVRVPTPATTARASSLVTVSATAPTLVAYTTLFSPFPAFPAVVSVLQSIFATNPGIATASALVVPVSIIPSAFVSTRVPTSLSVPTVVPSSASLRTVVLPSSLPRSIATPSISLPSISLPSGLVTSIPPITFTGPSLTTLLSALPPTYSGSLTSAISVGRPEDCPVSYVTVTQFATQTLYVGHPLAPNVTLSAPFTIPLLNATNLPVNITLPLFTGNLTGRPFPTLNLSLPVTLRPLPNLTLPTVFPSLNITPLLPTGRPNLTATLPLPLLNLTTRSRSSMQFSTLPLPTFSLPTLSLPSLSLPPFSLPEISLPTPSIPTRSTSLVIATTVTPISTAAFSTSFALPSVTLPLVGTVGPAAPTGRPSTQNIHCGIHGAPIGDYYLATYAWNKRDVPVTLEGCYQFCNNVWGFTEGCQSFNFYLEPGLGAPRCDLYAGSVAYEVASIAAYSPYTWFDLGCGDPTQWIAGNPGGDEDEEDEHEAEDGEEGEEERN</sequence>
<evidence type="ECO:0000256" key="1">
    <source>
        <dbReference type="SAM" id="MobiDB-lite"/>
    </source>
</evidence>
<feature type="chain" id="PRO_5019156899" description="Apple domain-containing protein" evidence="2">
    <location>
        <begin position="21"/>
        <end position="583"/>
    </location>
</feature>
<reference evidence="3 4" key="1">
    <citation type="submission" date="2015-09" db="EMBL/GenBank/DDBJ databases">
        <title>Host preference determinants of Valsa canker pathogens revealed by comparative genomics.</title>
        <authorList>
            <person name="Yin Z."/>
            <person name="Huang L."/>
        </authorList>
    </citation>
    <scope>NUCLEOTIDE SEQUENCE [LARGE SCALE GENOMIC DNA]</scope>
    <source>
        <strain evidence="3 4">YSFL</strain>
    </source>
</reference>
<dbReference type="Proteomes" id="UP000284375">
    <property type="component" value="Unassembled WGS sequence"/>
</dbReference>
<accession>A0A423VIQ4</accession>
<organism evidence="3 4">
    <name type="scientific">Cytospora chrysosperma</name>
    <name type="common">Cytospora canker fungus</name>
    <name type="synonym">Sphaeria chrysosperma</name>
    <dbReference type="NCBI Taxonomy" id="252740"/>
    <lineage>
        <taxon>Eukaryota</taxon>
        <taxon>Fungi</taxon>
        <taxon>Dikarya</taxon>
        <taxon>Ascomycota</taxon>
        <taxon>Pezizomycotina</taxon>
        <taxon>Sordariomycetes</taxon>
        <taxon>Sordariomycetidae</taxon>
        <taxon>Diaporthales</taxon>
        <taxon>Cytosporaceae</taxon>
        <taxon>Cytospora</taxon>
    </lineage>
</organism>
<gene>
    <name evidence="3" type="ORF">VSDG_08036</name>
</gene>
<keyword evidence="2" id="KW-0732">Signal</keyword>
<proteinExistence type="predicted"/>
<feature type="signal peptide" evidence="2">
    <location>
        <begin position="1"/>
        <end position="20"/>
    </location>
</feature>
<evidence type="ECO:0000313" key="4">
    <source>
        <dbReference type="Proteomes" id="UP000284375"/>
    </source>
</evidence>
<dbReference type="EMBL" id="LJZO01000047">
    <property type="protein sequence ID" value="ROV90880.1"/>
    <property type="molecule type" value="Genomic_DNA"/>
</dbReference>
<name>A0A423VIQ4_CYTCH</name>
<dbReference type="AlphaFoldDB" id="A0A423VIQ4"/>
<keyword evidence="4" id="KW-1185">Reference proteome</keyword>
<feature type="compositionally biased region" description="Acidic residues" evidence="1">
    <location>
        <begin position="562"/>
        <end position="583"/>
    </location>
</feature>
<protein>
    <recommendedName>
        <fullName evidence="5">Apple domain-containing protein</fullName>
    </recommendedName>
</protein>
<dbReference type="STRING" id="252740.A0A423VIQ4"/>
<evidence type="ECO:0000313" key="3">
    <source>
        <dbReference type="EMBL" id="ROV90880.1"/>
    </source>
</evidence>
<comment type="caution">
    <text evidence="3">The sequence shown here is derived from an EMBL/GenBank/DDBJ whole genome shotgun (WGS) entry which is preliminary data.</text>
</comment>
<evidence type="ECO:0000256" key="2">
    <source>
        <dbReference type="SAM" id="SignalP"/>
    </source>
</evidence>